<dbReference type="InterPro" id="IPR011109">
    <property type="entry name" value="DNA_bind_recombinase_dom"/>
</dbReference>
<dbReference type="SUPFAM" id="SSF53041">
    <property type="entry name" value="Resolvase-like"/>
    <property type="match status" value="1"/>
</dbReference>
<reference evidence="2 3" key="1">
    <citation type="submission" date="2016-11" db="EMBL/GenBank/DDBJ databases">
        <authorList>
            <person name="Jaros S."/>
            <person name="Januszkiewicz K."/>
            <person name="Wedrychowicz H."/>
        </authorList>
    </citation>
    <scope>NUCLEOTIDE SEQUENCE [LARGE SCALE GENOMIC DNA]</scope>
    <source>
        <strain evidence="2 3">GAS499</strain>
    </source>
</reference>
<dbReference type="GO" id="GO:0003677">
    <property type="term" value="F:DNA binding"/>
    <property type="evidence" value="ECO:0007669"/>
    <property type="project" value="InterPro"/>
</dbReference>
<feature type="domain" description="Recombinase" evidence="1">
    <location>
        <begin position="202"/>
        <end position="325"/>
    </location>
</feature>
<dbReference type="FunFam" id="3.40.50.1390:FF:000008">
    <property type="entry name" value="DNA recombinase"/>
    <property type="match status" value="1"/>
</dbReference>
<dbReference type="CDD" id="cd00338">
    <property type="entry name" value="Ser_Recombinase"/>
    <property type="match status" value="1"/>
</dbReference>
<dbReference type="Gene3D" id="3.90.1750.20">
    <property type="entry name" value="Putative Large Serine Recombinase, Chain B, Domain 2"/>
    <property type="match status" value="1"/>
</dbReference>
<organism evidence="2 3">
    <name type="scientific">Bradyrhizobium lablabi</name>
    <dbReference type="NCBI Taxonomy" id="722472"/>
    <lineage>
        <taxon>Bacteria</taxon>
        <taxon>Pseudomonadati</taxon>
        <taxon>Pseudomonadota</taxon>
        <taxon>Alphaproteobacteria</taxon>
        <taxon>Hyphomicrobiales</taxon>
        <taxon>Nitrobacteraceae</taxon>
        <taxon>Bradyrhizobium</taxon>
    </lineage>
</organism>
<accession>A0A1M6NLP1</accession>
<dbReference type="Gene3D" id="3.40.50.1390">
    <property type="entry name" value="Resolvase, N-terminal catalytic domain"/>
    <property type="match status" value="1"/>
</dbReference>
<sequence length="538" mass="62157">MANSLVIRKGTSLAKRDKALRAAQYVRMSTDYQRYSIQNQAAAIAAFASQKNLTIVRTYLDEGRSGLRIKGRPGLIELIKDVRAGQADFDHVLVYDVSRWGRFQDVDESAHYEFVCKQNGIKVTYCAEQFDNDGSLLSSIVKNIKRVMAAEYSRELSVKVHTGQCRVASLGFRVGGPLTFGLRRELIDENRHSKGELTRGQRKSLQTDRVRIRAGSDEEGAIVKWIFHQFVVECQSDIEIARQLNRAGIANDNRRPWTDNMIHRILKNENYVGNIIYNRTSRRLGQKLVKNPRHQWVRGEALIDPIVDRSLFAQAQKIMAERYLSLPDDQMLLRLRLLLHRKRKLSFRVIEDAAGVPSVASYVKRFGSLRKVYALVRYVSRRDCDWIDTRGFWSEVLTRHVTEVVEALRSDKGFRVDVDEKRSCVTINGETRIFFLTARQAAKRRLNHLPYWRVYRRREMSGFLVALRLDERNKEIEDYLILPASRMRGAYIGFSNAMIHGATRVETLDDLIVQIKKYFRKGSKSGAPKRSSARRRTR</sequence>
<dbReference type="InterPro" id="IPR038109">
    <property type="entry name" value="DNA_bind_recomb_sf"/>
</dbReference>
<dbReference type="AlphaFoldDB" id="A0A1M6NLP1"/>
<dbReference type="InterPro" id="IPR050639">
    <property type="entry name" value="SSR_resolvase"/>
</dbReference>
<dbReference type="InterPro" id="IPR036162">
    <property type="entry name" value="Resolvase-like_N_sf"/>
</dbReference>
<dbReference type="OrthoDB" id="7735915at2"/>
<gene>
    <name evidence="2" type="ORF">SAMN05444159_2035</name>
</gene>
<dbReference type="InterPro" id="IPR006119">
    <property type="entry name" value="Resolv_N"/>
</dbReference>
<dbReference type="GO" id="GO:0000150">
    <property type="term" value="F:DNA strand exchange activity"/>
    <property type="evidence" value="ECO:0007669"/>
    <property type="project" value="InterPro"/>
</dbReference>
<dbReference type="RefSeq" id="WP_079538027.1">
    <property type="nucleotide sequence ID" value="NZ_LT670844.1"/>
</dbReference>
<evidence type="ECO:0000313" key="2">
    <source>
        <dbReference type="EMBL" id="SHJ96599.1"/>
    </source>
</evidence>
<protein>
    <submittedName>
        <fullName evidence="2">Site-specific DNA recombinase</fullName>
    </submittedName>
</protein>
<dbReference type="SMART" id="SM00857">
    <property type="entry name" value="Resolvase"/>
    <property type="match status" value="1"/>
</dbReference>
<evidence type="ECO:0000313" key="3">
    <source>
        <dbReference type="Proteomes" id="UP000189935"/>
    </source>
</evidence>
<dbReference type="PANTHER" id="PTHR30461">
    <property type="entry name" value="DNA-INVERTASE FROM LAMBDOID PROPHAGE"/>
    <property type="match status" value="1"/>
</dbReference>
<dbReference type="Pfam" id="PF00239">
    <property type="entry name" value="Resolvase"/>
    <property type="match status" value="1"/>
</dbReference>
<dbReference type="Proteomes" id="UP000189935">
    <property type="component" value="Chromosome I"/>
</dbReference>
<evidence type="ECO:0000259" key="1">
    <source>
        <dbReference type="PROSITE" id="PS51737"/>
    </source>
</evidence>
<dbReference type="Pfam" id="PF07508">
    <property type="entry name" value="Recombinase"/>
    <property type="match status" value="1"/>
</dbReference>
<name>A0A1M6NLP1_9BRAD</name>
<proteinExistence type="predicted"/>
<dbReference type="EMBL" id="LT670844">
    <property type="protein sequence ID" value="SHJ96599.1"/>
    <property type="molecule type" value="Genomic_DNA"/>
</dbReference>
<dbReference type="PANTHER" id="PTHR30461:SF23">
    <property type="entry name" value="DNA RECOMBINASE-RELATED"/>
    <property type="match status" value="1"/>
</dbReference>
<dbReference type="PROSITE" id="PS51737">
    <property type="entry name" value="RECOMBINASE_DNA_BIND"/>
    <property type="match status" value="1"/>
</dbReference>